<keyword evidence="4" id="KW-1185">Reference proteome</keyword>
<organism evidence="3 4">
    <name type="scientific">Winogradskyella vincentii</name>
    <dbReference type="NCBI Taxonomy" id="2877122"/>
    <lineage>
        <taxon>Bacteria</taxon>
        <taxon>Pseudomonadati</taxon>
        <taxon>Bacteroidota</taxon>
        <taxon>Flavobacteriia</taxon>
        <taxon>Flavobacteriales</taxon>
        <taxon>Flavobacteriaceae</taxon>
        <taxon>Winogradskyella</taxon>
    </lineage>
</organism>
<accession>A0ABS7Y166</accession>
<comment type="caution">
    <text evidence="3">The sequence shown here is derived from an EMBL/GenBank/DDBJ whole genome shotgun (WGS) entry which is preliminary data.</text>
</comment>
<keyword evidence="1" id="KW-0812">Transmembrane</keyword>
<proteinExistence type="predicted"/>
<dbReference type="EMBL" id="JAIUJS010000004">
    <property type="protein sequence ID" value="MCA0153336.1"/>
    <property type="molecule type" value="Genomic_DNA"/>
</dbReference>
<reference evidence="4" key="1">
    <citation type="submission" date="2023-07" db="EMBL/GenBank/DDBJ databases">
        <authorList>
            <person name="Yue Y."/>
        </authorList>
    </citation>
    <scope>NUCLEOTIDE SEQUENCE [LARGE SCALE GENOMIC DNA]</scope>
    <source>
        <strain evidence="4">2Y89</strain>
    </source>
</reference>
<feature type="domain" description="DUF4350" evidence="2">
    <location>
        <begin position="17"/>
        <end position="210"/>
    </location>
</feature>
<evidence type="ECO:0000313" key="4">
    <source>
        <dbReference type="Proteomes" id="UP001198402"/>
    </source>
</evidence>
<name>A0ABS7Y166_9FLAO</name>
<dbReference type="Proteomes" id="UP001198402">
    <property type="component" value="Unassembled WGS sequence"/>
</dbReference>
<sequence length="384" mass="44984">MNKPKELNWFPSYATHHKIPFGSYVFNEQIQRIADSVNLVDRPPFEFLLDNDISGTYLFYNGGINFGDEELNALLDWVNVGNTLMVSAVDFEETLLDTLNLETKSVNTVGNFNNEYQVQFVNPRLDHTRSYKFDRPNTFFYFNEIDTLNTSVVSFIDKYRGENKTVEDSLVNIIKQPFGYGEIILSTFPQAFTNYFILNAPNEKYTAGLISYLDTTKPIYLDKYYKSGKKYYTSPMYLLLNTKSLKWAYYIVLIGVLIYIIFEGKRKQRAIPIVKQLKNQTLEFTRTIANMYYENGKHKDIAHHKVQHFLEHIRNTMYLNTSEINDTFIKNLAARSNNTIEDTQKLFSFIDSLNHKSQINNIELERLNTLIENFKSNNEWKTKN</sequence>
<feature type="transmembrane region" description="Helical" evidence="1">
    <location>
        <begin position="247"/>
        <end position="262"/>
    </location>
</feature>
<evidence type="ECO:0000256" key="1">
    <source>
        <dbReference type="SAM" id="Phobius"/>
    </source>
</evidence>
<dbReference type="InterPro" id="IPR025646">
    <property type="entry name" value="DUF4350"/>
</dbReference>
<evidence type="ECO:0000313" key="3">
    <source>
        <dbReference type="EMBL" id="MCA0153336.1"/>
    </source>
</evidence>
<protein>
    <submittedName>
        <fullName evidence="3">DUF4350 domain-containing protein</fullName>
    </submittedName>
</protein>
<dbReference type="RefSeq" id="WP_224478303.1">
    <property type="nucleotide sequence ID" value="NZ_JAIUJS010000004.1"/>
</dbReference>
<keyword evidence="1" id="KW-1133">Transmembrane helix</keyword>
<evidence type="ECO:0000259" key="2">
    <source>
        <dbReference type="Pfam" id="PF14258"/>
    </source>
</evidence>
<dbReference type="Pfam" id="PF14258">
    <property type="entry name" value="DUF4350"/>
    <property type="match status" value="1"/>
</dbReference>
<gene>
    <name evidence="3" type="ORF">LBV24_08930</name>
</gene>
<keyword evidence="1" id="KW-0472">Membrane</keyword>